<proteinExistence type="predicted"/>
<reference evidence="1 2" key="1">
    <citation type="submission" date="2019-07" db="EMBL/GenBank/DDBJ databases">
        <title>Whole genome shotgun sequence of Deinococcus cellulosilyticus NBRC 106333.</title>
        <authorList>
            <person name="Hosoyama A."/>
            <person name="Uohara A."/>
            <person name="Ohji S."/>
            <person name="Ichikawa N."/>
        </authorList>
    </citation>
    <scope>NUCLEOTIDE SEQUENCE [LARGE SCALE GENOMIC DNA]</scope>
    <source>
        <strain evidence="1 2">NBRC 106333</strain>
    </source>
</reference>
<evidence type="ECO:0000313" key="1">
    <source>
        <dbReference type="EMBL" id="GEM47733.1"/>
    </source>
</evidence>
<dbReference type="OrthoDB" id="77285at2"/>
<evidence type="ECO:0000313" key="2">
    <source>
        <dbReference type="Proteomes" id="UP000321306"/>
    </source>
</evidence>
<sequence>MMTLVQQHNLRIAAQARDFILVVTRTGELKSLRIRDILDIRPTHEIGCSMVSHLFQTCDGPVEEKTLIQEGASAFWNRCLRLLDAVQRQDGDEINQHFAPRVH</sequence>
<gene>
    <name evidence="1" type="ORF">DC3_33680</name>
</gene>
<organism evidence="1 2">
    <name type="scientific">Deinococcus cellulosilyticus (strain DSM 18568 / NBRC 106333 / KACC 11606 / 5516J-15)</name>
    <dbReference type="NCBI Taxonomy" id="1223518"/>
    <lineage>
        <taxon>Bacteria</taxon>
        <taxon>Thermotogati</taxon>
        <taxon>Deinococcota</taxon>
        <taxon>Deinococci</taxon>
        <taxon>Deinococcales</taxon>
        <taxon>Deinococcaceae</taxon>
        <taxon>Deinococcus</taxon>
    </lineage>
</organism>
<accession>A0A511N4C9</accession>
<dbReference type="EMBL" id="BJXB01000015">
    <property type="protein sequence ID" value="GEM47733.1"/>
    <property type="molecule type" value="Genomic_DNA"/>
</dbReference>
<keyword evidence="2" id="KW-1185">Reference proteome</keyword>
<dbReference type="Proteomes" id="UP000321306">
    <property type="component" value="Unassembled WGS sequence"/>
</dbReference>
<comment type="caution">
    <text evidence="1">The sequence shown here is derived from an EMBL/GenBank/DDBJ whole genome shotgun (WGS) entry which is preliminary data.</text>
</comment>
<dbReference type="AlphaFoldDB" id="A0A511N4C9"/>
<protein>
    <submittedName>
        <fullName evidence="1">Uncharacterized protein</fullName>
    </submittedName>
</protein>
<dbReference type="RefSeq" id="WP_146886224.1">
    <property type="nucleotide sequence ID" value="NZ_BJXB01000015.1"/>
</dbReference>
<name>A0A511N4C9_DEIC1</name>